<feature type="compositionally biased region" description="Basic and acidic residues" evidence="1">
    <location>
        <begin position="68"/>
        <end position="77"/>
    </location>
</feature>
<feature type="region of interest" description="Disordered" evidence="1">
    <location>
        <begin position="1"/>
        <end position="27"/>
    </location>
</feature>
<feature type="compositionally biased region" description="Basic and acidic residues" evidence="1">
    <location>
        <begin position="125"/>
        <end position="143"/>
    </location>
</feature>
<reference evidence="2" key="2">
    <citation type="submission" date="2023-04" db="EMBL/GenBank/DDBJ databases">
        <title>Genomic characterization of faba bean (Vicia faba) microsymbionts in Mexican soils.</title>
        <authorList>
            <person name="Rivera Orduna F.N."/>
            <person name="Guevara-Luna J."/>
            <person name="Yan J."/>
            <person name="Arroyo-Herrera I."/>
            <person name="Li Y."/>
            <person name="Vasquez-Murrieta M.S."/>
            <person name="Wang E.T."/>
        </authorList>
    </citation>
    <scope>NUCLEOTIDE SEQUENCE</scope>
    <source>
        <strain evidence="2">CH26</strain>
    </source>
</reference>
<evidence type="ECO:0000313" key="5">
    <source>
        <dbReference type="Proteomes" id="UP001268610"/>
    </source>
</evidence>
<name>A0A2A6K6Q6_9HYPH</name>
<dbReference type="AlphaFoldDB" id="A0A2A6K6Q6"/>
<comment type="caution">
    <text evidence="2">The sequence shown here is derived from an EMBL/GenBank/DDBJ whole genome shotgun (WGS) entry which is preliminary data.</text>
</comment>
<evidence type="ECO:0000256" key="1">
    <source>
        <dbReference type="SAM" id="MobiDB-lite"/>
    </source>
</evidence>
<reference evidence="3 4" key="1">
    <citation type="submission" date="2017-09" db="EMBL/GenBank/DDBJ databases">
        <title>Comparative genomics of rhizobia isolated from Phaseolus vulgaris in China.</title>
        <authorList>
            <person name="Tong W."/>
        </authorList>
    </citation>
    <scope>NUCLEOTIDE SEQUENCE [LARGE SCALE GENOMIC DNA]</scope>
    <source>
        <strain evidence="3 4">FH14</strain>
    </source>
</reference>
<dbReference type="Proteomes" id="UP001268610">
    <property type="component" value="Unassembled WGS sequence"/>
</dbReference>
<keyword evidence="4" id="KW-1185">Reference proteome</keyword>
<evidence type="ECO:0000313" key="3">
    <source>
        <dbReference type="EMBL" id="PDT20230.1"/>
    </source>
</evidence>
<proteinExistence type="predicted"/>
<evidence type="ECO:0000313" key="4">
    <source>
        <dbReference type="Proteomes" id="UP000219914"/>
    </source>
</evidence>
<sequence length="192" mass="21543">MKTPQRKFVVEFKSGRRRSTTQPDSIWGNTDLKAFARQAETDAPHLFESKMGLAVSNQPGEMPQEQRSGNHLDERDNASNQKQLAPSLTDAVQIPSLKTDQGSVGAISRSTKHAVKRRARGAAPRMDESRLEHSLHGESDERGQASAAKVEAPIDELAVLDTENRRLKVLLIRQLHQENLQLRKMLERFDVS</sequence>
<dbReference type="EMBL" id="JAVLSF010000025">
    <property type="protein sequence ID" value="MDR9776520.1"/>
    <property type="molecule type" value="Genomic_DNA"/>
</dbReference>
<feature type="region of interest" description="Disordered" evidence="1">
    <location>
        <begin position="52"/>
        <end position="149"/>
    </location>
</feature>
<protein>
    <submittedName>
        <fullName evidence="2">Uncharacterized protein</fullName>
    </submittedName>
</protein>
<accession>A0A2A6K6Q6</accession>
<gene>
    <name evidence="3" type="ORF">CO674_28465</name>
    <name evidence="2" type="ORF">RJJ65_28490</name>
</gene>
<dbReference type="EMBL" id="NWSY01000028">
    <property type="protein sequence ID" value="PDT20230.1"/>
    <property type="molecule type" value="Genomic_DNA"/>
</dbReference>
<feature type="compositionally biased region" description="Polar residues" evidence="1">
    <location>
        <begin position="55"/>
        <end position="67"/>
    </location>
</feature>
<dbReference type="Proteomes" id="UP000219914">
    <property type="component" value="Unassembled WGS sequence"/>
</dbReference>
<organism evidence="2 5">
    <name type="scientific">Rhizobium hidalgonense</name>
    <dbReference type="NCBI Taxonomy" id="1538159"/>
    <lineage>
        <taxon>Bacteria</taxon>
        <taxon>Pseudomonadati</taxon>
        <taxon>Pseudomonadota</taxon>
        <taxon>Alphaproteobacteria</taxon>
        <taxon>Hyphomicrobiales</taxon>
        <taxon>Rhizobiaceae</taxon>
        <taxon>Rhizobium/Agrobacterium group</taxon>
        <taxon>Rhizobium</taxon>
    </lineage>
</organism>
<dbReference type="RefSeq" id="WP_097536965.1">
    <property type="nucleotide sequence ID" value="NZ_JAVLSD010000026.1"/>
</dbReference>
<evidence type="ECO:0000313" key="2">
    <source>
        <dbReference type="EMBL" id="MDR9776520.1"/>
    </source>
</evidence>
<feature type="compositionally biased region" description="Basic residues" evidence="1">
    <location>
        <begin position="110"/>
        <end position="120"/>
    </location>
</feature>